<evidence type="ECO:0000256" key="1">
    <source>
        <dbReference type="SAM" id="MobiDB-lite"/>
    </source>
</evidence>
<accession>A0ABV5XEY1</accession>
<feature type="region of interest" description="Disordered" evidence="1">
    <location>
        <begin position="1"/>
        <end position="30"/>
    </location>
</feature>
<sequence length="930" mass="104905">MPTDGTFDELVTRGGRDAAETKRAVATRRADLARTMRSAQARHEELRDELERRRCELEDDFARQRAELDAQIAPMKQQLARMQEMMWTVDLYLGRDEHVELIRDGAPAAADTPITIRQRVLVMAEESLVLMDRRSTGMDARDLDAFTEWITADPANLDRVLPEQRGVVVLVPTRVRSDSGNAFEDEARDAENSRSWWLLRNGEKLYLLSADITVGDRVLPRRAEFVEVFDRRLFGFGRAAGEPLVPGSDEWMKLERQADARRRHYMRIMLVLQGIVERTPVWHPLPPAGVNLLTVEAQDSGTVVLIQDDETSIQLGDGRESFGQWQRRLNAKMRPGMRIIGDWHASAFDDLRRDGDGRYRAARHPRLHPRSVGCVPESGVPHLIEDRRDGGVIVRYTRTDTVWKRDVPIPDRPGYVYGGEMPVTPSSRASCLVLPTDSWVLPFDLATREELQYYLNSRDDRSAHFLTMVPTLRSAIAAKDSEAQAEGPFRVLLAAQLIDAGAEPETVDGVLDELVHWWKLANTWAKPLNGNPTHEGRAVRQILAEYRSRRSHDADPSTATIIAAGRAVPGAVCVARNRKGAWHVYAASSPAHDPHVFLDITPIDADGTLGTTERWQHLPVRSATLLRPGWAHDDWERWNFAANPMHYLTGPEREAVIAEARAQSAAIALCISETHDKRRPSSRQLISYSWTNPLPPEETPLREQGLRNYRNIDDDLITARTFQITKDRNGVHLTEERGNRYGPSFVQYSASPDDPSWPRFDKVGIPWWPESATRYGDVRARLAWADVDALARVDAWTGRVAAAAAKERERAQAENAVVDQYVKAVSEVIRAEQTATARKRFDEDYGTGAEDLWQPHLETLKLGDPIHPRNLWGLISIARAHDHPVEGQTLSVLDAHARSHRYQAPGEWHPGRQIDLAGFGHVEVPCLVDP</sequence>
<dbReference type="EMBL" id="JBHMAS010000025">
    <property type="protein sequence ID" value="MFB9780663.1"/>
    <property type="molecule type" value="Genomic_DNA"/>
</dbReference>
<name>A0ABV5XEY1_9NOCA</name>
<comment type="caution">
    <text evidence="2">The sequence shown here is derived from an EMBL/GenBank/DDBJ whole genome shotgun (WGS) entry which is preliminary data.</text>
</comment>
<evidence type="ECO:0000313" key="2">
    <source>
        <dbReference type="EMBL" id="MFB9780663.1"/>
    </source>
</evidence>
<reference evidence="2 3" key="1">
    <citation type="submission" date="2024-09" db="EMBL/GenBank/DDBJ databases">
        <authorList>
            <person name="Sun Q."/>
            <person name="Mori K."/>
        </authorList>
    </citation>
    <scope>NUCLEOTIDE SEQUENCE [LARGE SCALE GENOMIC DNA]</scope>
    <source>
        <strain evidence="2 3">JCM 11411</strain>
    </source>
</reference>
<dbReference type="RefSeq" id="WP_378374771.1">
    <property type="nucleotide sequence ID" value="NZ_JBHMAS010000025.1"/>
</dbReference>
<dbReference type="Proteomes" id="UP001589587">
    <property type="component" value="Unassembled WGS sequence"/>
</dbReference>
<proteinExistence type="predicted"/>
<keyword evidence="3" id="KW-1185">Reference proteome</keyword>
<feature type="compositionally biased region" description="Basic and acidic residues" evidence="1">
    <location>
        <begin position="10"/>
        <end position="30"/>
    </location>
</feature>
<gene>
    <name evidence="2" type="ORF">ACFFQ6_13270</name>
</gene>
<organism evidence="2 3">
    <name type="scientific">Rhodococcus baikonurensis</name>
    <dbReference type="NCBI Taxonomy" id="172041"/>
    <lineage>
        <taxon>Bacteria</taxon>
        <taxon>Bacillati</taxon>
        <taxon>Actinomycetota</taxon>
        <taxon>Actinomycetes</taxon>
        <taxon>Mycobacteriales</taxon>
        <taxon>Nocardiaceae</taxon>
        <taxon>Rhodococcus</taxon>
        <taxon>Rhodococcus erythropolis group</taxon>
    </lineage>
</organism>
<protein>
    <submittedName>
        <fullName evidence="2">Uncharacterized protein</fullName>
    </submittedName>
</protein>
<evidence type="ECO:0000313" key="3">
    <source>
        <dbReference type="Proteomes" id="UP001589587"/>
    </source>
</evidence>